<proteinExistence type="inferred from homology"/>
<keyword evidence="8 12" id="KW-0406">Ion transport</keyword>
<evidence type="ECO:0000313" key="13">
    <source>
        <dbReference type="EMBL" id="KAB7740892.1"/>
    </source>
</evidence>
<comment type="similarity">
    <text evidence="2 12">Belongs to the CorA metal ion transporter (MIT) (TC 1.A.35) family.</text>
</comment>
<comment type="catalytic activity">
    <reaction evidence="10">
        <text>Mg(2+)(in) = Mg(2+)(out)</text>
        <dbReference type="Rhea" id="RHEA:29827"/>
        <dbReference type="ChEBI" id="CHEBI:18420"/>
    </reaction>
</comment>
<evidence type="ECO:0000256" key="8">
    <source>
        <dbReference type="ARBA" id="ARBA00023065"/>
    </source>
</evidence>
<dbReference type="NCBIfam" id="TIGR00383">
    <property type="entry name" value="corA"/>
    <property type="match status" value="1"/>
</dbReference>
<dbReference type="InterPro" id="IPR002523">
    <property type="entry name" value="MgTranspt_CorA/ZnTranspt_ZntB"/>
</dbReference>
<evidence type="ECO:0000256" key="1">
    <source>
        <dbReference type="ARBA" id="ARBA00004651"/>
    </source>
</evidence>
<dbReference type="Proteomes" id="UP000468901">
    <property type="component" value="Unassembled WGS sequence"/>
</dbReference>
<dbReference type="SUPFAM" id="SSF143865">
    <property type="entry name" value="CorA soluble domain-like"/>
    <property type="match status" value="1"/>
</dbReference>
<accession>A0A6N6VP18</accession>
<evidence type="ECO:0000313" key="14">
    <source>
        <dbReference type="Proteomes" id="UP000468901"/>
    </source>
</evidence>
<evidence type="ECO:0000256" key="6">
    <source>
        <dbReference type="ARBA" id="ARBA00022842"/>
    </source>
</evidence>
<keyword evidence="5 12" id="KW-0812">Transmembrane</keyword>
<dbReference type="GO" id="GO:0015095">
    <property type="term" value="F:magnesium ion transmembrane transporter activity"/>
    <property type="evidence" value="ECO:0007669"/>
    <property type="project" value="UniProtKB-UniRule"/>
</dbReference>
<reference evidence="13 14" key="1">
    <citation type="submission" date="2019-09" db="EMBL/GenBank/DDBJ databases">
        <title>Parvibaculum sedimenti sp. nov., isolated from sediment.</title>
        <authorList>
            <person name="Wang Y."/>
        </authorList>
    </citation>
    <scope>NUCLEOTIDE SEQUENCE [LARGE SCALE GENOMIC DNA]</scope>
    <source>
        <strain evidence="13 14">HXT-9</strain>
    </source>
</reference>
<evidence type="ECO:0000256" key="2">
    <source>
        <dbReference type="ARBA" id="ARBA00009765"/>
    </source>
</evidence>
<dbReference type="EMBL" id="WESC01000005">
    <property type="protein sequence ID" value="KAB7740892.1"/>
    <property type="molecule type" value="Genomic_DNA"/>
</dbReference>
<keyword evidence="9 12" id="KW-0472">Membrane</keyword>
<evidence type="ECO:0000256" key="3">
    <source>
        <dbReference type="ARBA" id="ARBA00022448"/>
    </source>
</evidence>
<gene>
    <name evidence="12 13" type="primary">corA</name>
    <name evidence="13" type="ORF">F2P47_07335</name>
</gene>
<dbReference type="InterPro" id="IPR045861">
    <property type="entry name" value="CorA_cytoplasmic_dom"/>
</dbReference>
<dbReference type="GO" id="GO:0000287">
    <property type="term" value="F:magnesium ion binding"/>
    <property type="evidence" value="ECO:0007669"/>
    <property type="project" value="TreeGrafter"/>
</dbReference>
<name>A0A6N6VP18_9HYPH</name>
<protein>
    <recommendedName>
        <fullName evidence="12">Magnesium transport protein CorA</fullName>
    </recommendedName>
</protein>
<organism evidence="13 14">
    <name type="scientific">Parvibaculum sedimenti</name>
    <dbReference type="NCBI Taxonomy" id="2608632"/>
    <lineage>
        <taxon>Bacteria</taxon>
        <taxon>Pseudomonadati</taxon>
        <taxon>Pseudomonadota</taxon>
        <taxon>Alphaproteobacteria</taxon>
        <taxon>Hyphomicrobiales</taxon>
        <taxon>Parvibaculaceae</taxon>
        <taxon>Parvibaculum</taxon>
    </lineage>
</organism>
<comment type="function">
    <text evidence="11">Mediates influx of magnesium ions. Alternates between open and closed states. Activated by low cytoplasmic Mg(2+) levels. Inactive when cytoplasmic Mg(2+) levels are high.</text>
</comment>
<dbReference type="GO" id="GO:0050897">
    <property type="term" value="F:cobalt ion binding"/>
    <property type="evidence" value="ECO:0007669"/>
    <property type="project" value="TreeGrafter"/>
</dbReference>
<feature type="transmembrane region" description="Helical" evidence="12">
    <location>
        <begin position="309"/>
        <end position="328"/>
    </location>
</feature>
<dbReference type="Gene3D" id="3.30.460.20">
    <property type="entry name" value="CorA soluble domain-like"/>
    <property type="match status" value="1"/>
</dbReference>
<sequence>MVMDFESLTNEYGHPMVVACGLYRDGKRVADLKLAEAKLSETGDAGFLWIGLHEPCEDILQHIQREFGLHHLAIEDAHRAHQRPKIDVYDDAIFVVVRTAQLQGAEIVYGETHIFVGKGYVITVRHGASSSYAEVRQRCEREPRMLAHGEDYVLYALLDFVADHYFPVIDQIVEEVNEIEGHIVAHSFTTPEIDRIYELRRELTTFRRRVTPMLELCNRLERYDLPMIDREIHPYYRDVYDHVTQVNESIDSLRESLLAAYEAAVMISSSSQNEVTKKLAGWAAILAIPTAIAGIYGMNFEDMPELKWAYGYFVVLGGMVAICGYLYYRFRKAGWI</sequence>
<keyword evidence="6 12" id="KW-0460">Magnesium</keyword>
<evidence type="ECO:0000256" key="5">
    <source>
        <dbReference type="ARBA" id="ARBA00022692"/>
    </source>
</evidence>
<keyword evidence="3 12" id="KW-0813">Transport</keyword>
<dbReference type="GO" id="GO:0005886">
    <property type="term" value="C:plasma membrane"/>
    <property type="evidence" value="ECO:0007669"/>
    <property type="project" value="UniProtKB-SubCell"/>
</dbReference>
<comment type="caution">
    <text evidence="13">The sequence shown here is derived from an EMBL/GenBank/DDBJ whole genome shotgun (WGS) entry which is preliminary data.</text>
</comment>
<evidence type="ECO:0000256" key="4">
    <source>
        <dbReference type="ARBA" id="ARBA00022475"/>
    </source>
</evidence>
<dbReference type="GO" id="GO:0015087">
    <property type="term" value="F:cobalt ion transmembrane transporter activity"/>
    <property type="evidence" value="ECO:0007669"/>
    <property type="project" value="UniProtKB-UniRule"/>
</dbReference>
<evidence type="ECO:0000256" key="9">
    <source>
        <dbReference type="ARBA" id="ARBA00023136"/>
    </source>
</evidence>
<evidence type="ECO:0000256" key="12">
    <source>
        <dbReference type="RuleBase" id="RU362010"/>
    </source>
</evidence>
<evidence type="ECO:0000256" key="11">
    <source>
        <dbReference type="ARBA" id="ARBA00045497"/>
    </source>
</evidence>
<comment type="subcellular location">
    <subcellularLocation>
        <location evidence="1">Cell membrane</location>
        <topology evidence="1">Multi-pass membrane protein</topology>
    </subcellularLocation>
    <subcellularLocation>
        <location evidence="12">Membrane</location>
        <topology evidence="12">Multi-pass membrane protein</topology>
    </subcellularLocation>
</comment>
<dbReference type="Pfam" id="PF01544">
    <property type="entry name" value="CorA"/>
    <property type="match status" value="1"/>
</dbReference>
<keyword evidence="7 12" id="KW-1133">Transmembrane helix</keyword>
<dbReference type="AlphaFoldDB" id="A0A6N6VP18"/>
<dbReference type="PANTHER" id="PTHR46494">
    <property type="entry name" value="CORA FAMILY METAL ION TRANSPORTER (EUROFUNG)"/>
    <property type="match status" value="1"/>
</dbReference>
<keyword evidence="4 12" id="KW-1003">Cell membrane</keyword>
<feature type="transmembrane region" description="Helical" evidence="12">
    <location>
        <begin position="279"/>
        <end position="297"/>
    </location>
</feature>
<dbReference type="PANTHER" id="PTHR46494:SF1">
    <property type="entry name" value="CORA FAMILY METAL ION TRANSPORTER (EUROFUNG)"/>
    <property type="match status" value="1"/>
</dbReference>
<dbReference type="FunFam" id="1.20.58.340:FF:000004">
    <property type="entry name" value="Magnesium transport protein CorA"/>
    <property type="match status" value="1"/>
</dbReference>
<dbReference type="SUPFAM" id="SSF144083">
    <property type="entry name" value="Magnesium transport protein CorA, transmembrane region"/>
    <property type="match status" value="1"/>
</dbReference>
<dbReference type="CDD" id="cd12830">
    <property type="entry name" value="MtCorA-like"/>
    <property type="match status" value="1"/>
</dbReference>
<evidence type="ECO:0000256" key="7">
    <source>
        <dbReference type="ARBA" id="ARBA00022989"/>
    </source>
</evidence>
<dbReference type="Gene3D" id="1.20.58.340">
    <property type="entry name" value="Magnesium transport protein CorA, transmembrane region"/>
    <property type="match status" value="2"/>
</dbReference>
<keyword evidence="14" id="KW-1185">Reference proteome</keyword>
<dbReference type="InterPro" id="IPR045863">
    <property type="entry name" value="CorA_TM1_TM2"/>
</dbReference>
<dbReference type="InterPro" id="IPR004488">
    <property type="entry name" value="Mg/Co-transport_prot_CorA"/>
</dbReference>
<evidence type="ECO:0000256" key="10">
    <source>
        <dbReference type="ARBA" id="ARBA00034269"/>
    </source>
</evidence>